<gene>
    <name evidence="6" type="ORF">RN001_007498</name>
</gene>
<comment type="similarity">
    <text evidence="2">Belongs to the akirin family.</text>
</comment>
<dbReference type="GO" id="GO:0000785">
    <property type="term" value="C:chromatin"/>
    <property type="evidence" value="ECO:0007669"/>
    <property type="project" value="TreeGrafter"/>
</dbReference>
<accession>A0AAN7PY77</accession>
<dbReference type="GO" id="GO:0045944">
    <property type="term" value="P:positive regulation of transcription by RNA polymerase II"/>
    <property type="evidence" value="ECO:0007669"/>
    <property type="project" value="TreeGrafter"/>
</dbReference>
<dbReference type="GO" id="GO:0005634">
    <property type="term" value="C:nucleus"/>
    <property type="evidence" value="ECO:0007669"/>
    <property type="project" value="UniProtKB-SubCell"/>
</dbReference>
<feature type="domain" description="Tf2-1-like SH3-like" evidence="5">
    <location>
        <begin position="77"/>
        <end position="137"/>
    </location>
</feature>
<sequence>MSPYFAFCGREHNLYGDLLGNPPSSTEELPEPERPIHPRNEFYEKLRLSILQKLSKSYASTGHRYNLRRRSVRFHVGDRVWKRNFVLSDASKHFNAKLAPKFIGPFQVKRISSPWTYELANDDGVSLGTWHVKDLKAAVSDNEPDSSVDSIPFPTDTLSFNYHKPRKRLKHNWEPVLGARPAKRRRCTPFCTSPSSYKDRPGTSYPNSLNASPAKAASVFPDVVSQKLTPEYMAASIQAELKRLQRRKQLQYSSTVDNSDGSSSGGEQTDSTPSRPKDRALFTFKQVGLICERMIRERESEIREEYDNVLTAKLSEQYDAFVRFTYDQIQKNYQAAPSYLS</sequence>
<organism evidence="6 7">
    <name type="scientific">Aquatica leii</name>
    <dbReference type="NCBI Taxonomy" id="1421715"/>
    <lineage>
        <taxon>Eukaryota</taxon>
        <taxon>Metazoa</taxon>
        <taxon>Ecdysozoa</taxon>
        <taxon>Arthropoda</taxon>
        <taxon>Hexapoda</taxon>
        <taxon>Insecta</taxon>
        <taxon>Pterygota</taxon>
        <taxon>Neoptera</taxon>
        <taxon>Endopterygota</taxon>
        <taxon>Coleoptera</taxon>
        <taxon>Polyphaga</taxon>
        <taxon>Elateriformia</taxon>
        <taxon>Elateroidea</taxon>
        <taxon>Lampyridae</taxon>
        <taxon>Luciolinae</taxon>
        <taxon>Aquatica</taxon>
    </lineage>
</organism>
<evidence type="ECO:0000313" key="7">
    <source>
        <dbReference type="Proteomes" id="UP001353858"/>
    </source>
</evidence>
<dbReference type="Pfam" id="PF24626">
    <property type="entry name" value="SH3_Tf2-1"/>
    <property type="match status" value="1"/>
</dbReference>
<comment type="caution">
    <text evidence="6">The sequence shown here is derived from an EMBL/GenBank/DDBJ whole genome shotgun (WGS) entry which is preliminary data.</text>
</comment>
<feature type="region of interest" description="Disordered" evidence="4">
    <location>
        <begin position="188"/>
        <end position="212"/>
    </location>
</feature>
<evidence type="ECO:0000256" key="4">
    <source>
        <dbReference type="SAM" id="MobiDB-lite"/>
    </source>
</evidence>
<dbReference type="AlphaFoldDB" id="A0AAN7PY77"/>
<reference evidence="7" key="1">
    <citation type="submission" date="2023-01" db="EMBL/GenBank/DDBJ databases">
        <title>Key to firefly adult light organ development and bioluminescence: homeobox transcription factors regulate luciferase expression and transportation to peroxisome.</title>
        <authorList>
            <person name="Fu X."/>
        </authorList>
    </citation>
    <scope>NUCLEOTIDE SEQUENCE [LARGE SCALE GENOMIC DNA]</scope>
</reference>
<evidence type="ECO:0000313" key="6">
    <source>
        <dbReference type="EMBL" id="KAK4879352.1"/>
    </source>
</evidence>
<evidence type="ECO:0000256" key="1">
    <source>
        <dbReference type="ARBA" id="ARBA00004123"/>
    </source>
</evidence>
<keyword evidence="7" id="KW-1185">Reference proteome</keyword>
<dbReference type="EMBL" id="JARPUR010000003">
    <property type="protein sequence ID" value="KAK4879352.1"/>
    <property type="molecule type" value="Genomic_DNA"/>
</dbReference>
<evidence type="ECO:0000256" key="3">
    <source>
        <dbReference type="ARBA" id="ARBA00023242"/>
    </source>
</evidence>
<dbReference type="Proteomes" id="UP001353858">
    <property type="component" value="Unassembled WGS sequence"/>
</dbReference>
<protein>
    <recommendedName>
        <fullName evidence="5">Tf2-1-like SH3-like domain-containing protein</fullName>
    </recommendedName>
</protein>
<dbReference type="GO" id="GO:0045089">
    <property type="term" value="P:positive regulation of innate immune response"/>
    <property type="evidence" value="ECO:0007669"/>
    <property type="project" value="TreeGrafter"/>
</dbReference>
<dbReference type="CDD" id="cd22240">
    <property type="entry name" value="akirin"/>
    <property type="match status" value="1"/>
</dbReference>
<dbReference type="GO" id="GO:0003712">
    <property type="term" value="F:transcription coregulator activity"/>
    <property type="evidence" value="ECO:0007669"/>
    <property type="project" value="TreeGrafter"/>
</dbReference>
<name>A0AAN7PY77_9COLE</name>
<dbReference type="PANTHER" id="PTHR13293">
    <property type="entry name" value="AKIRIN-RELATED"/>
    <property type="match status" value="1"/>
</dbReference>
<comment type="subcellular location">
    <subcellularLocation>
        <location evidence="1">Nucleus</location>
    </subcellularLocation>
</comment>
<keyword evidence="3" id="KW-0539">Nucleus</keyword>
<feature type="compositionally biased region" description="Low complexity" evidence="4">
    <location>
        <begin position="253"/>
        <end position="266"/>
    </location>
</feature>
<evidence type="ECO:0000259" key="5">
    <source>
        <dbReference type="Pfam" id="PF24626"/>
    </source>
</evidence>
<proteinExistence type="inferred from homology"/>
<feature type="region of interest" description="Disordered" evidence="4">
    <location>
        <begin position="250"/>
        <end position="278"/>
    </location>
</feature>
<evidence type="ECO:0000256" key="2">
    <source>
        <dbReference type="ARBA" id="ARBA00005625"/>
    </source>
</evidence>
<dbReference type="InterPro" id="IPR024132">
    <property type="entry name" value="Akirin"/>
</dbReference>
<dbReference type="PANTHER" id="PTHR13293:SF6">
    <property type="entry name" value="AKIRIN-RELATED"/>
    <property type="match status" value="1"/>
</dbReference>
<dbReference type="InterPro" id="IPR056924">
    <property type="entry name" value="SH3_Tf2-1"/>
</dbReference>